<name>A0A914RR33_PAREQ</name>
<dbReference type="Proteomes" id="UP000887564">
    <property type="component" value="Unplaced"/>
</dbReference>
<sequence>MTVWNTPPGIGTHELVLDCRGAWIEGHAHTLTWLLAGRRSRVLGEGVICSALSSMYSSGSRLGGYLLVETKLLGPTPQPEFLPE</sequence>
<protein>
    <submittedName>
        <fullName evidence="2">Uncharacterized protein</fullName>
    </submittedName>
</protein>
<keyword evidence="1" id="KW-1185">Reference proteome</keyword>
<evidence type="ECO:0000313" key="2">
    <source>
        <dbReference type="WBParaSite" id="PEQ_0000439401-mRNA-1"/>
    </source>
</evidence>
<accession>A0A914RR33</accession>
<proteinExistence type="predicted"/>
<evidence type="ECO:0000313" key="1">
    <source>
        <dbReference type="Proteomes" id="UP000887564"/>
    </source>
</evidence>
<dbReference type="WBParaSite" id="PEQ_0000439401-mRNA-1">
    <property type="protein sequence ID" value="PEQ_0000439401-mRNA-1"/>
    <property type="gene ID" value="PEQ_0000439401"/>
</dbReference>
<reference evidence="2" key="1">
    <citation type="submission" date="2022-11" db="UniProtKB">
        <authorList>
            <consortium name="WormBaseParasite"/>
        </authorList>
    </citation>
    <scope>IDENTIFICATION</scope>
</reference>
<dbReference type="AlphaFoldDB" id="A0A914RR33"/>
<organism evidence="1 2">
    <name type="scientific">Parascaris equorum</name>
    <name type="common">Equine roundworm</name>
    <dbReference type="NCBI Taxonomy" id="6256"/>
    <lineage>
        <taxon>Eukaryota</taxon>
        <taxon>Metazoa</taxon>
        <taxon>Ecdysozoa</taxon>
        <taxon>Nematoda</taxon>
        <taxon>Chromadorea</taxon>
        <taxon>Rhabditida</taxon>
        <taxon>Spirurina</taxon>
        <taxon>Ascaridomorpha</taxon>
        <taxon>Ascaridoidea</taxon>
        <taxon>Ascarididae</taxon>
        <taxon>Parascaris</taxon>
    </lineage>
</organism>